<dbReference type="Gene3D" id="3.30.70.330">
    <property type="match status" value="1"/>
</dbReference>
<dbReference type="Pfam" id="PF00076">
    <property type="entry name" value="RRM_1"/>
    <property type="match status" value="1"/>
</dbReference>
<organism evidence="4 5">
    <name type="scientific">Basidiobolus ranarum</name>
    <dbReference type="NCBI Taxonomy" id="34480"/>
    <lineage>
        <taxon>Eukaryota</taxon>
        <taxon>Fungi</taxon>
        <taxon>Fungi incertae sedis</taxon>
        <taxon>Zoopagomycota</taxon>
        <taxon>Entomophthoromycotina</taxon>
        <taxon>Basidiobolomycetes</taxon>
        <taxon>Basidiobolales</taxon>
        <taxon>Basidiobolaceae</taxon>
        <taxon>Basidiobolus</taxon>
    </lineage>
</organism>
<evidence type="ECO:0000259" key="3">
    <source>
        <dbReference type="PROSITE" id="PS50102"/>
    </source>
</evidence>
<dbReference type="SUPFAM" id="SSF52954">
    <property type="entry name" value="Class II aaRS ABD-related"/>
    <property type="match status" value="1"/>
</dbReference>
<feature type="region of interest" description="Disordered" evidence="2">
    <location>
        <begin position="142"/>
        <end position="317"/>
    </location>
</feature>
<sequence>MTEEYNPDSAPYDPEDFSYGGGDYRSFDDINYEDDHQGGQDEGHNNHLDSHGQRQFSPSEYHDHDREDEFPFGSKLFIGNLASERTSKHELHKIFSVYGEIVDIMIKRSFGTVQFATTEACNDAISNENGRPIQGLRIDLRIFEPHRRPGRHDDRRGGHSSRRGGFDGPSFRGRGRGRGTRARGRGGRARGRGRGFDQPPYYKDRYEDHGSNYDSKPFRGRGGPGRGRDSYRQRPYDRDYDPRHYRGEDRPYGREPYHEEYEDSSHDGGYQHYPRQDPSFHSGYSDSSYNPQSRPPTGPAASAGPPGAHPEGGSEESEFLLPRRYGDQIPFCQIIVLDQIDRQFIWHVENSLRGSSISVDTLFISPKISLRSVIRQMILEGVHAVIFIEKQHQVMQKVSLQVFDQKSRVGDNVKFDAYDNVSVDEALAVMMRHKETLSGQAGPKNPQESQPASGHSTAESAGQYPPSQPQQPMQQLPSAQPTQPQNPIQNLAGNALLNPLLGTGGNIDFGAIASLLQTLQQQQ</sequence>
<feature type="compositionally biased region" description="Polar residues" evidence="2">
    <location>
        <begin position="282"/>
        <end position="292"/>
    </location>
</feature>
<evidence type="ECO:0000313" key="4">
    <source>
        <dbReference type="EMBL" id="KAK9704631.1"/>
    </source>
</evidence>
<dbReference type="PANTHER" id="PTHR23295">
    <property type="entry name" value="NUCLEAR RECEPTOR COACTIVATOR 5-RELATED"/>
    <property type="match status" value="1"/>
</dbReference>
<feature type="region of interest" description="Disordered" evidence="2">
    <location>
        <begin position="1"/>
        <end position="68"/>
    </location>
</feature>
<reference evidence="4 5" key="1">
    <citation type="submission" date="2023-04" db="EMBL/GenBank/DDBJ databases">
        <title>Genome of Basidiobolus ranarum AG-B5.</title>
        <authorList>
            <person name="Stajich J.E."/>
            <person name="Carter-House D."/>
            <person name="Gryganskyi A."/>
        </authorList>
    </citation>
    <scope>NUCLEOTIDE SEQUENCE [LARGE SCALE GENOMIC DNA]</scope>
    <source>
        <strain evidence="4 5">AG-B5</strain>
    </source>
</reference>
<feature type="compositionally biased region" description="Low complexity" evidence="2">
    <location>
        <begin position="470"/>
        <end position="481"/>
    </location>
</feature>
<evidence type="ECO:0000256" key="2">
    <source>
        <dbReference type="SAM" id="MobiDB-lite"/>
    </source>
</evidence>
<dbReference type="Proteomes" id="UP001479436">
    <property type="component" value="Unassembled WGS sequence"/>
</dbReference>
<feature type="compositionally biased region" description="Basic and acidic residues" evidence="2">
    <location>
        <begin position="202"/>
        <end position="211"/>
    </location>
</feature>
<keyword evidence="1" id="KW-0694">RNA-binding</keyword>
<dbReference type="Gene3D" id="3.40.50.800">
    <property type="entry name" value="Anticodon-binding domain"/>
    <property type="match status" value="1"/>
</dbReference>
<feature type="non-terminal residue" evidence="4">
    <location>
        <position position="523"/>
    </location>
</feature>
<feature type="compositionally biased region" description="Basic and acidic residues" evidence="2">
    <location>
        <begin position="25"/>
        <end position="52"/>
    </location>
</feature>
<comment type="caution">
    <text evidence="4">The sequence shown here is derived from an EMBL/GenBank/DDBJ whole genome shotgun (WGS) entry which is preliminary data.</text>
</comment>
<feature type="compositionally biased region" description="Basic residues" evidence="2">
    <location>
        <begin position="173"/>
        <end position="193"/>
    </location>
</feature>
<keyword evidence="5" id="KW-1185">Reference proteome</keyword>
<name>A0ABR2VW15_9FUNG</name>
<feature type="compositionally biased region" description="Polar residues" evidence="2">
    <location>
        <begin position="446"/>
        <end position="460"/>
    </location>
</feature>
<dbReference type="InterPro" id="IPR052600">
    <property type="entry name" value="Nuc_rcpt_coact/corep"/>
</dbReference>
<gene>
    <name evidence="4" type="primary">NAB3_2</name>
    <name evidence="4" type="ORF">K7432_010087</name>
</gene>
<dbReference type="InterPro" id="IPR036621">
    <property type="entry name" value="Anticodon-bd_dom_sf"/>
</dbReference>
<feature type="region of interest" description="Disordered" evidence="2">
    <location>
        <begin position="436"/>
        <end position="490"/>
    </location>
</feature>
<dbReference type="InterPro" id="IPR012677">
    <property type="entry name" value="Nucleotide-bd_a/b_plait_sf"/>
</dbReference>
<feature type="domain" description="RRM" evidence="3">
    <location>
        <begin position="74"/>
        <end position="145"/>
    </location>
</feature>
<protein>
    <submittedName>
        <fullName evidence="4">Nuclear polyadenylated RNA-binding protein 3</fullName>
    </submittedName>
</protein>
<proteinExistence type="predicted"/>
<dbReference type="PANTHER" id="PTHR23295:SF6">
    <property type="entry name" value="NEOSIN, ISOFORM A"/>
    <property type="match status" value="1"/>
</dbReference>
<feature type="compositionally biased region" description="Basic and acidic residues" evidence="2">
    <location>
        <begin position="226"/>
        <end position="266"/>
    </location>
</feature>
<dbReference type="SMART" id="SM00360">
    <property type="entry name" value="RRM"/>
    <property type="match status" value="1"/>
</dbReference>
<dbReference type="PROSITE" id="PS50102">
    <property type="entry name" value="RRM"/>
    <property type="match status" value="1"/>
</dbReference>
<dbReference type="EMBL" id="JASJQH010007544">
    <property type="protein sequence ID" value="KAK9704631.1"/>
    <property type="molecule type" value="Genomic_DNA"/>
</dbReference>
<accession>A0ABR2VW15</accession>
<dbReference type="SUPFAM" id="SSF54928">
    <property type="entry name" value="RNA-binding domain, RBD"/>
    <property type="match status" value="1"/>
</dbReference>
<feature type="compositionally biased region" description="Low complexity" evidence="2">
    <location>
        <begin position="299"/>
        <end position="311"/>
    </location>
</feature>
<feature type="compositionally biased region" description="Basic and acidic residues" evidence="2">
    <location>
        <begin position="142"/>
        <end position="157"/>
    </location>
</feature>
<dbReference type="InterPro" id="IPR000504">
    <property type="entry name" value="RRM_dom"/>
</dbReference>
<evidence type="ECO:0000256" key="1">
    <source>
        <dbReference type="PROSITE-ProRule" id="PRU00176"/>
    </source>
</evidence>
<evidence type="ECO:0000313" key="5">
    <source>
        <dbReference type="Proteomes" id="UP001479436"/>
    </source>
</evidence>
<dbReference type="InterPro" id="IPR035979">
    <property type="entry name" value="RBD_domain_sf"/>
</dbReference>